<feature type="region of interest" description="Disordered" evidence="1">
    <location>
        <begin position="421"/>
        <end position="444"/>
    </location>
</feature>
<name>A0A8H5LI04_9AGAR</name>
<protein>
    <submittedName>
        <fullName evidence="3">Uncharacterized protein</fullName>
    </submittedName>
</protein>
<gene>
    <name evidence="3" type="ORF">D9756_001656</name>
</gene>
<keyword evidence="2" id="KW-0812">Transmembrane</keyword>
<feature type="compositionally biased region" description="Polar residues" evidence="1">
    <location>
        <begin position="421"/>
        <end position="433"/>
    </location>
</feature>
<evidence type="ECO:0000313" key="4">
    <source>
        <dbReference type="Proteomes" id="UP000559027"/>
    </source>
</evidence>
<keyword evidence="2" id="KW-1133">Transmembrane helix</keyword>
<keyword evidence="2" id="KW-0472">Membrane</keyword>
<dbReference type="Proteomes" id="UP000559027">
    <property type="component" value="Unassembled WGS sequence"/>
</dbReference>
<feature type="compositionally biased region" description="Polar residues" evidence="1">
    <location>
        <begin position="198"/>
        <end position="208"/>
    </location>
</feature>
<accession>A0A8H5LI04</accession>
<dbReference type="OrthoDB" id="2666783at2759"/>
<organism evidence="3 4">
    <name type="scientific">Leucocoprinus leucothites</name>
    <dbReference type="NCBI Taxonomy" id="201217"/>
    <lineage>
        <taxon>Eukaryota</taxon>
        <taxon>Fungi</taxon>
        <taxon>Dikarya</taxon>
        <taxon>Basidiomycota</taxon>
        <taxon>Agaricomycotina</taxon>
        <taxon>Agaricomycetes</taxon>
        <taxon>Agaricomycetidae</taxon>
        <taxon>Agaricales</taxon>
        <taxon>Agaricineae</taxon>
        <taxon>Agaricaceae</taxon>
        <taxon>Leucocoprinus</taxon>
    </lineage>
</organism>
<evidence type="ECO:0000256" key="1">
    <source>
        <dbReference type="SAM" id="MobiDB-lite"/>
    </source>
</evidence>
<feature type="transmembrane region" description="Helical" evidence="2">
    <location>
        <begin position="80"/>
        <end position="100"/>
    </location>
</feature>
<comment type="caution">
    <text evidence="3">The sequence shown here is derived from an EMBL/GenBank/DDBJ whole genome shotgun (WGS) entry which is preliminary data.</text>
</comment>
<feature type="compositionally biased region" description="Basic and acidic residues" evidence="1">
    <location>
        <begin position="186"/>
        <end position="197"/>
    </location>
</feature>
<feature type="region of interest" description="Disordered" evidence="1">
    <location>
        <begin position="168"/>
        <end position="214"/>
    </location>
</feature>
<proteinExistence type="predicted"/>
<evidence type="ECO:0000313" key="3">
    <source>
        <dbReference type="EMBL" id="KAF5357849.1"/>
    </source>
</evidence>
<dbReference type="EMBL" id="JAACJO010000005">
    <property type="protein sequence ID" value="KAF5357849.1"/>
    <property type="molecule type" value="Genomic_DNA"/>
</dbReference>
<feature type="transmembrane region" description="Helical" evidence="2">
    <location>
        <begin position="121"/>
        <end position="143"/>
    </location>
</feature>
<feature type="compositionally biased region" description="Polar residues" evidence="1">
    <location>
        <begin position="169"/>
        <end position="182"/>
    </location>
</feature>
<evidence type="ECO:0000256" key="2">
    <source>
        <dbReference type="SAM" id="Phobius"/>
    </source>
</evidence>
<feature type="transmembrane region" description="Helical" evidence="2">
    <location>
        <begin position="16"/>
        <end position="38"/>
    </location>
</feature>
<sequence>MAASTRLWIVFKTYRVLIFAISTVLAMALAAIFAIFLVREWRYYSSAQRSILVIILVIDGCSTILLYLMIIVRFRLWLDGARIMSLVVFQAGATVAFSVAKSTLPCNNLGSVQACKAVTTAAVFGGWSLTALLLFYALCLAVMSHVPRPPPSDPESNLTESRLKLCQSPAPSWNTSTDSKSWATVPEKRGWNDEKRLSNSSSEGSQASWVGPPLVGFPTRSTSLASRDTIRAEQYGVYRPDTPQTLLSPSASSISSSRYTGTQLSYYDSYINLPPRVPSPTDHYTNPIPPSPLKARPPLLPNPFMDPLSRSGTPASVASFRSDGFLYTPPRIHARNHAAHIPRSLLVGGWQAPLQARYFGPTSGFLDGTSGENYVSPALDPDLVSQRLRNNSTPLTLHAGSAIRDTSESLNSSDDQMTVVSRSASIQSPFTDRSGSSLSVPRSPSPHNLPIHMVLPTSPKALVLPAHPRLYPVNLRGPQRFQEVRRFGSIPDLRMDRPFPAVKQATSTIATSRSEATPLPTASGLTRQVRFIST</sequence>
<feature type="compositionally biased region" description="Low complexity" evidence="1">
    <location>
        <begin position="434"/>
        <end position="444"/>
    </location>
</feature>
<reference evidence="3 4" key="1">
    <citation type="journal article" date="2020" name="ISME J.">
        <title>Uncovering the hidden diversity of litter-decomposition mechanisms in mushroom-forming fungi.</title>
        <authorList>
            <person name="Floudas D."/>
            <person name="Bentzer J."/>
            <person name="Ahren D."/>
            <person name="Johansson T."/>
            <person name="Persson P."/>
            <person name="Tunlid A."/>
        </authorList>
    </citation>
    <scope>NUCLEOTIDE SEQUENCE [LARGE SCALE GENOMIC DNA]</scope>
    <source>
        <strain evidence="3 4">CBS 146.42</strain>
    </source>
</reference>
<keyword evidence="4" id="KW-1185">Reference proteome</keyword>
<dbReference type="AlphaFoldDB" id="A0A8H5LI04"/>
<feature type="transmembrane region" description="Helical" evidence="2">
    <location>
        <begin position="50"/>
        <end position="74"/>
    </location>
</feature>